<sequence>MHTLAPNRSRDMLRLGLLSLVFALLLVPSATAVPVVVCQFGCQNKNFHYNCLFLQGYYFALPDCTACNNGPVATCAGVPAYPDDLCTELTTIITVRTVTGRPVCPAACGAPSAPIVVESFTANDYDDTIMAQRSVCTT</sequence>
<reference evidence="1 2" key="1">
    <citation type="submission" date="2019-05" db="EMBL/GenBank/DDBJ databases">
        <authorList>
            <consortium name="Science for Life Laboratories"/>
        </authorList>
    </citation>
    <scope>NUCLEOTIDE SEQUENCE [LARGE SCALE GENOMIC DNA]</scope>
    <source>
        <strain evidence="1">Soil9</strain>
    </source>
</reference>
<organism evidence="1 2">
    <name type="scientific">Gemmata massiliana</name>
    <dbReference type="NCBI Taxonomy" id="1210884"/>
    <lineage>
        <taxon>Bacteria</taxon>
        <taxon>Pseudomonadati</taxon>
        <taxon>Planctomycetota</taxon>
        <taxon>Planctomycetia</taxon>
        <taxon>Gemmatales</taxon>
        <taxon>Gemmataceae</taxon>
        <taxon>Gemmata</taxon>
    </lineage>
</organism>
<dbReference type="EMBL" id="LR593886">
    <property type="protein sequence ID" value="VTR91053.1"/>
    <property type="molecule type" value="Genomic_DNA"/>
</dbReference>
<evidence type="ECO:0000313" key="1">
    <source>
        <dbReference type="EMBL" id="VTR91053.1"/>
    </source>
</evidence>
<accession>A0A6P2CQ77</accession>
<evidence type="ECO:0000313" key="2">
    <source>
        <dbReference type="Proteomes" id="UP000464178"/>
    </source>
</evidence>
<dbReference type="KEGG" id="gms:SOIL9_66610"/>
<protein>
    <submittedName>
        <fullName evidence="1">Uncharacterized protein</fullName>
    </submittedName>
</protein>
<keyword evidence="2" id="KW-1185">Reference proteome</keyword>
<name>A0A6P2CQ77_9BACT</name>
<dbReference type="AlphaFoldDB" id="A0A6P2CQ77"/>
<proteinExistence type="predicted"/>
<dbReference type="Proteomes" id="UP000464178">
    <property type="component" value="Chromosome"/>
</dbReference>
<gene>
    <name evidence="1" type="ORF">SOIL9_66610</name>
</gene>